<gene>
    <name evidence="1" type="ORF">AWB85_18090</name>
</gene>
<comment type="caution">
    <text evidence="1">The sequence shown here is derived from an EMBL/GenBank/DDBJ whole genome shotgun (WGS) entry which is preliminary data.</text>
</comment>
<dbReference type="Proteomes" id="UP000186919">
    <property type="component" value="Unassembled WGS sequence"/>
</dbReference>
<protein>
    <recommendedName>
        <fullName evidence="3">DUF1508 domain-containing protein</fullName>
    </recommendedName>
</protein>
<dbReference type="AlphaFoldDB" id="A0A179V4M8"/>
<reference evidence="1 2" key="1">
    <citation type="submission" date="2016-01" db="EMBL/GenBank/DDBJ databases">
        <title>Mycobacterium immunogenum strain CD11_6 genome sequencing and assembly.</title>
        <authorList>
            <person name="Kaur G."/>
            <person name="Nair G.R."/>
            <person name="Mayilraj S."/>
        </authorList>
    </citation>
    <scope>NUCLEOTIDE SEQUENCE [LARGE SCALE GENOMIC DNA]</scope>
    <source>
        <strain evidence="1 2">CD11-6</strain>
    </source>
</reference>
<organism evidence="1 2">
    <name type="scientific">Mycobacteroides immunogenum</name>
    <dbReference type="NCBI Taxonomy" id="83262"/>
    <lineage>
        <taxon>Bacteria</taxon>
        <taxon>Bacillati</taxon>
        <taxon>Actinomycetota</taxon>
        <taxon>Actinomycetes</taxon>
        <taxon>Mycobacteriales</taxon>
        <taxon>Mycobacteriaceae</taxon>
        <taxon>Mycobacteroides</taxon>
    </lineage>
</organism>
<proteinExistence type="predicted"/>
<sequence length="76" mass="8360">MVQYHEIYHGVRFVITTTELAGGAWSWEVRFQADQGQALLAEQPDVSYPGEEQALTAARSAVAATVDRSRIARGKP</sequence>
<evidence type="ECO:0000313" key="1">
    <source>
        <dbReference type="EMBL" id="OAT66607.1"/>
    </source>
</evidence>
<evidence type="ECO:0008006" key="3">
    <source>
        <dbReference type="Google" id="ProtNLM"/>
    </source>
</evidence>
<accession>A0A179V4M8</accession>
<dbReference type="EMBL" id="LQYE01000032">
    <property type="protein sequence ID" value="OAT66607.1"/>
    <property type="molecule type" value="Genomic_DNA"/>
</dbReference>
<evidence type="ECO:0000313" key="2">
    <source>
        <dbReference type="Proteomes" id="UP000186919"/>
    </source>
</evidence>
<name>A0A179V4M8_9MYCO</name>